<dbReference type="SUPFAM" id="SSF161098">
    <property type="entry name" value="MetI-like"/>
    <property type="match status" value="1"/>
</dbReference>
<dbReference type="OrthoDB" id="2063054at2"/>
<dbReference type="Gene3D" id="1.10.3720.10">
    <property type="entry name" value="MetI-like"/>
    <property type="match status" value="1"/>
</dbReference>
<dbReference type="GO" id="GO:0005886">
    <property type="term" value="C:plasma membrane"/>
    <property type="evidence" value="ECO:0007669"/>
    <property type="project" value="UniProtKB-SubCell"/>
</dbReference>
<keyword evidence="4 7" id="KW-0812">Transmembrane</keyword>
<dbReference type="PANTHER" id="PTHR43744:SF9">
    <property type="entry name" value="POLYGALACTURONAN_RHAMNOGALACTURONAN TRANSPORT SYSTEM PERMEASE PROTEIN YTCP"/>
    <property type="match status" value="1"/>
</dbReference>
<keyword evidence="5 7" id="KW-1133">Transmembrane helix</keyword>
<dbReference type="PROSITE" id="PS50928">
    <property type="entry name" value="ABC_TM1"/>
    <property type="match status" value="1"/>
</dbReference>
<evidence type="ECO:0000256" key="7">
    <source>
        <dbReference type="RuleBase" id="RU363032"/>
    </source>
</evidence>
<accession>A0A344L2C6</accession>
<name>A0A344L2C6_9PSEU</name>
<sequence>MSALEKPSVLARAVKAVVLTVCCAAVVVPFVGIVSTSLATREDVTNAGGFVLIPRSLNFDAYQAILSGGVVTRAVLVSLFVTVVGTLLSLTATTLLAYGLSRRGTVLHRPFLLLVLMPLLFTPGIIPSYLIVKNLGLLDSYWSLILPVLVNVFNVIVLRAFFMELPGEIIDSARVDGAGDGLILWRIVLPMSKAVLAVIALFYAVAYWNSFFSALLYLNDTAKWPLQLVLRTYVVNQSQLGVDQLGAGGELPPAEAVQMAILVLSIVPVLLVYPFVQRHFTKGVLIGAVKG</sequence>
<keyword evidence="6 7" id="KW-0472">Membrane</keyword>
<feature type="transmembrane region" description="Helical" evidence="7">
    <location>
        <begin position="12"/>
        <end position="34"/>
    </location>
</feature>
<dbReference type="PANTHER" id="PTHR43744">
    <property type="entry name" value="ABC TRANSPORTER PERMEASE PROTEIN MG189-RELATED-RELATED"/>
    <property type="match status" value="1"/>
</dbReference>
<proteinExistence type="inferred from homology"/>
<protein>
    <submittedName>
        <fullName evidence="9">ABC transporter permease</fullName>
    </submittedName>
</protein>
<evidence type="ECO:0000256" key="1">
    <source>
        <dbReference type="ARBA" id="ARBA00004651"/>
    </source>
</evidence>
<feature type="transmembrane region" description="Helical" evidence="7">
    <location>
        <begin position="144"/>
        <end position="162"/>
    </location>
</feature>
<feature type="transmembrane region" description="Helical" evidence="7">
    <location>
        <begin position="183"/>
        <end position="208"/>
    </location>
</feature>
<keyword evidence="10" id="KW-1185">Reference proteome</keyword>
<dbReference type="AlphaFoldDB" id="A0A344L2C6"/>
<dbReference type="CDD" id="cd06261">
    <property type="entry name" value="TM_PBP2"/>
    <property type="match status" value="1"/>
</dbReference>
<dbReference type="GO" id="GO:0055085">
    <property type="term" value="P:transmembrane transport"/>
    <property type="evidence" value="ECO:0007669"/>
    <property type="project" value="InterPro"/>
</dbReference>
<evidence type="ECO:0000256" key="5">
    <source>
        <dbReference type="ARBA" id="ARBA00022989"/>
    </source>
</evidence>
<dbReference type="InterPro" id="IPR000515">
    <property type="entry name" value="MetI-like"/>
</dbReference>
<reference evidence="9 10" key="1">
    <citation type="submission" date="2016-04" db="EMBL/GenBank/DDBJ databases">
        <title>Complete genome sequence and analysis of deep-sea sediment isolate, Amycolatopsis sp. WP1.</title>
        <authorList>
            <person name="Wang H."/>
            <person name="Chen S."/>
            <person name="Wu Q."/>
        </authorList>
    </citation>
    <scope>NUCLEOTIDE SEQUENCE [LARGE SCALE GENOMIC DNA]</scope>
    <source>
        <strain evidence="9 10">WP1</strain>
    </source>
</reference>
<keyword evidence="2 7" id="KW-0813">Transport</keyword>
<feature type="domain" description="ABC transmembrane type-1" evidence="8">
    <location>
        <begin position="75"/>
        <end position="272"/>
    </location>
</feature>
<evidence type="ECO:0000313" key="10">
    <source>
        <dbReference type="Proteomes" id="UP000250434"/>
    </source>
</evidence>
<dbReference type="RefSeq" id="WP_113691469.1">
    <property type="nucleotide sequence ID" value="NZ_CP015163.1"/>
</dbReference>
<comment type="similarity">
    <text evidence="7">Belongs to the binding-protein-dependent transport system permease family.</text>
</comment>
<feature type="transmembrane region" description="Helical" evidence="7">
    <location>
        <begin position="111"/>
        <end position="132"/>
    </location>
</feature>
<gene>
    <name evidence="9" type="ORF">A4R43_06350</name>
</gene>
<evidence type="ECO:0000256" key="3">
    <source>
        <dbReference type="ARBA" id="ARBA00022475"/>
    </source>
</evidence>
<evidence type="ECO:0000256" key="2">
    <source>
        <dbReference type="ARBA" id="ARBA00022448"/>
    </source>
</evidence>
<organism evidence="9 10">
    <name type="scientific">Amycolatopsis albispora</name>
    <dbReference type="NCBI Taxonomy" id="1804986"/>
    <lineage>
        <taxon>Bacteria</taxon>
        <taxon>Bacillati</taxon>
        <taxon>Actinomycetota</taxon>
        <taxon>Actinomycetes</taxon>
        <taxon>Pseudonocardiales</taxon>
        <taxon>Pseudonocardiaceae</taxon>
        <taxon>Amycolatopsis</taxon>
    </lineage>
</organism>
<dbReference type="Proteomes" id="UP000250434">
    <property type="component" value="Chromosome"/>
</dbReference>
<dbReference type="EMBL" id="CP015163">
    <property type="protein sequence ID" value="AXB42200.1"/>
    <property type="molecule type" value="Genomic_DNA"/>
</dbReference>
<feature type="transmembrane region" description="Helical" evidence="7">
    <location>
        <begin position="256"/>
        <end position="276"/>
    </location>
</feature>
<evidence type="ECO:0000256" key="4">
    <source>
        <dbReference type="ARBA" id="ARBA00022692"/>
    </source>
</evidence>
<dbReference type="KEGG" id="aab:A4R43_06350"/>
<dbReference type="Pfam" id="PF00528">
    <property type="entry name" value="BPD_transp_1"/>
    <property type="match status" value="1"/>
</dbReference>
<evidence type="ECO:0000313" key="9">
    <source>
        <dbReference type="EMBL" id="AXB42200.1"/>
    </source>
</evidence>
<dbReference type="InterPro" id="IPR035906">
    <property type="entry name" value="MetI-like_sf"/>
</dbReference>
<evidence type="ECO:0000256" key="6">
    <source>
        <dbReference type="ARBA" id="ARBA00023136"/>
    </source>
</evidence>
<comment type="subcellular location">
    <subcellularLocation>
        <location evidence="1 7">Cell membrane</location>
        <topology evidence="1 7">Multi-pass membrane protein</topology>
    </subcellularLocation>
</comment>
<feature type="transmembrane region" description="Helical" evidence="7">
    <location>
        <begin position="75"/>
        <end position="99"/>
    </location>
</feature>
<evidence type="ECO:0000259" key="8">
    <source>
        <dbReference type="PROSITE" id="PS50928"/>
    </source>
</evidence>
<keyword evidence="3" id="KW-1003">Cell membrane</keyword>